<accession>A0A6G0W5Z5</accession>
<evidence type="ECO:0000256" key="11">
    <source>
        <dbReference type="PROSITE-ProRule" id="PRU00146"/>
    </source>
</evidence>
<dbReference type="Pfam" id="PF00250">
    <property type="entry name" value="Forkhead"/>
    <property type="match status" value="1"/>
</dbReference>
<dbReference type="Gene3D" id="1.10.10.10">
    <property type="entry name" value="Winged helix-like DNA-binding domain superfamily/Winged helix DNA-binding domain"/>
    <property type="match status" value="1"/>
</dbReference>
<feature type="binding site" evidence="10">
    <location>
        <position position="203"/>
    </location>
    <ligand>
        <name>Zn(2+)</name>
        <dbReference type="ChEBI" id="CHEBI:29105"/>
        <label>2</label>
    </ligand>
</feature>
<keyword evidence="8" id="KW-0539">Nucleus</keyword>
<dbReference type="PANTHER" id="PTHR10333">
    <property type="entry name" value="INHIBITOR OF GROWTH PROTEIN"/>
    <property type="match status" value="1"/>
</dbReference>
<feature type="binding site" evidence="10">
    <location>
        <position position="176"/>
    </location>
    <ligand>
        <name>Zn(2+)</name>
        <dbReference type="ChEBI" id="CHEBI:29105"/>
        <label>2</label>
    </ligand>
</feature>
<evidence type="ECO:0000256" key="10">
    <source>
        <dbReference type="PIRSR" id="PIRSR628651-51"/>
    </source>
</evidence>
<dbReference type="Gene3D" id="3.30.40.10">
    <property type="entry name" value="Zinc/RING finger domain, C3HC4 (zinc finger)"/>
    <property type="match status" value="1"/>
</dbReference>
<dbReference type="GO" id="GO:0005634">
    <property type="term" value="C:nucleus"/>
    <property type="evidence" value="ECO:0007669"/>
    <property type="project" value="UniProtKB-SubCell"/>
</dbReference>
<sequence>MAVQVPMENAALAMLPEEVSVGFCTIKREGKKNDKKSRTSAMKESSVGLEDPFNDSVTIYDDERQTILSFLTYIRDRSNAKWKDNQTRQPAEVTPECHGTGAVPIVKTLSPPVVEKRATPMDKRKSNSCLDDTSGHSSSSSDSGEMMAKKSKRERQYCICRGKTHGDMIACDNKCCKDRSNWYHMTCVGLEKNPTEPWLCPQCKRSDNVPENLYRKPAMSITYGDMIAAALSATKYGEGTFKEICEFIESNYENQLNWKLESDQRRSPVWKSSVRKILFSNNRFKRHPSLKGVFCLVTTTA</sequence>
<evidence type="ECO:0000256" key="7">
    <source>
        <dbReference type="ARBA" id="ARBA00023125"/>
    </source>
</evidence>
<dbReference type="GO" id="GO:0008270">
    <property type="term" value="F:zinc ion binding"/>
    <property type="evidence" value="ECO:0007669"/>
    <property type="project" value="UniProtKB-KW"/>
</dbReference>
<dbReference type="GO" id="GO:0006325">
    <property type="term" value="P:chromatin organization"/>
    <property type="evidence" value="ECO:0007669"/>
    <property type="project" value="UniProtKB-KW"/>
</dbReference>
<feature type="binding site" evidence="10">
    <location>
        <position position="171"/>
    </location>
    <ligand>
        <name>Zn(2+)</name>
        <dbReference type="ChEBI" id="CHEBI:29105"/>
        <label>2</label>
    </ligand>
</feature>
<keyword evidence="15" id="KW-1185">Reference proteome</keyword>
<feature type="region of interest" description="Disordered" evidence="12">
    <location>
        <begin position="114"/>
        <end position="148"/>
    </location>
</feature>
<feature type="binding site" evidence="10">
    <location>
        <position position="200"/>
    </location>
    <ligand>
        <name>Zn(2+)</name>
        <dbReference type="ChEBI" id="CHEBI:29105"/>
        <label>2</label>
    </ligand>
</feature>
<comment type="caution">
    <text evidence="14">The sequence shown here is derived from an EMBL/GenBank/DDBJ whole genome shotgun (WGS) entry which is preliminary data.</text>
</comment>
<comment type="similarity">
    <text evidence="2">Belongs to the ING family.</text>
</comment>
<dbReference type="GO" id="GO:0043565">
    <property type="term" value="F:sequence-specific DNA binding"/>
    <property type="evidence" value="ECO:0007669"/>
    <property type="project" value="InterPro"/>
</dbReference>
<feature type="site" description="Histone H3K4me3 binding" evidence="9">
    <location>
        <position position="182"/>
    </location>
</feature>
<dbReference type="InterPro" id="IPR019787">
    <property type="entry name" value="Znf_PHD-finger"/>
</dbReference>
<keyword evidence="5 10" id="KW-0862">Zinc</keyword>
<dbReference type="PROSITE" id="PS50016">
    <property type="entry name" value="ZF_PHD_2"/>
    <property type="match status" value="1"/>
</dbReference>
<dbReference type="InterPro" id="IPR001965">
    <property type="entry name" value="Znf_PHD"/>
</dbReference>
<dbReference type="SMART" id="SM00249">
    <property type="entry name" value="PHD"/>
    <property type="match status" value="1"/>
</dbReference>
<evidence type="ECO:0000313" key="15">
    <source>
        <dbReference type="Proteomes" id="UP000481153"/>
    </source>
</evidence>
<evidence type="ECO:0000259" key="13">
    <source>
        <dbReference type="PROSITE" id="PS50016"/>
    </source>
</evidence>
<dbReference type="InterPro" id="IPR011011">
    <property type="entry name" value="Znf_FYVE_PHD"/>
</dbReference>
<keyword evidence="3 10" id="KW-0479">Metal-binding</keyword>
<reference evidence="14 15" key="1">
    <citation type="submission" date="2019-07" db="EMBL/GenBank/DDBJ databases">
        <title>Genomics analysis of Aphanomyces spp. identifies a new class of oomycete effector associated with host adaptation.</title>
        <authorList>
            <person name="Gaulin E."/>
        </authorList>
    </citation>
    <scope>NUCLEOTIDE SEQUENCE [LARGE SCALE GENOMIC DNA]</scope>
    <source>
        <strain evidence="14 15">ATCC 201684</strain>
    </source>
</reference>
<feature type="binding site" evidence="10">
    <location>
        <position position="187"/>
    </location>
    <ligand>
        <name>Zn(2+)</name>
        <dbReference type="ChEBI" id="CHEBI:29105"/>
        <label>1</label>
    </ligand>
</feature>
<feature type="region of interest" description="Disordered" evidence="12">
    <location>
        <begin position="85"/>
        <end position="104"/>
    </location>
</feature>
<evidence type="ECO:0000256" key="12">
    <source>
        <dbReference type="SAM" id="MobiDB-lite"/>
    </source>
</evidence>
<dbReference type="EMBL" id="VJMJ01000335">
    <property type="protein sequence ID" value="KAF0722432.1"/>
    <property type="molecule type" value="Genomic_DNA"/>
</dbReference>
<comment type="subcellular location">
    <subcellularLocation>
        <location evidence="1">Nucleus</location>
    </subcellularLocation>
</comment>
<keyword evidence="4 11" id="KW-0863">Zinc-finger</keyword>
<dbReference type="PANTHER" id="PTHR10333:SF42">
    <property type="entry name" value="INHIBITOR OF GROWTH PROTEIN 5"/>
    <property type="match status" value="1"/>
</dbReference>
<evidence type="ECO:0000256" key="3">
    <source>
        <dbReference type="ARBA" id="ARBA00022723"/>
    </source>
</evidence>
<proteinExistence type="inferred from homology"/>
<organism evidence="14 15">
    <name type="scientific">Aphanomyces euteiches</name>
    <dbReference type="NCBI Taxonomy" id="100861"/>
    <lineage>
        <taxon>Eukaryota</taxon>
        <taxon>Sar</taxon>
        <taxon>Stramenopiles</taxon>
        <taxon>Oomycota</taxon>
        <taxon>Saprolegniomycetes</taxon>
        <taxon>Saprolegniales</taxon>
        <taxon>Verrucalvaceae</taxon>
        <taxon>Aphanomyces</taxon>
    </lineage>
</organism>
<evidence type="ECO:0000313" key="14">
    <source>
        <dbReference type="EMBL" id="KAF0722432.1"/>
    </source>
</evidence>
<feature type="binding site" evidence="10">
    <location>
        <position position="184"/>
    </location>
    <ligand>
        <name>Zn(2+)</name>
        <dbReference type="ChEBI" id="CHEBI:29105"/>
        <label>1</label>
    </ligand>
</feature>
<keyword evidence="7" id="KW-0238">DNA-binding</keyword>
<feature type="site" description="Histone H3K4me3 binding" evidence="9">
    <location>
        <position position="157"/>
    </location>
</feature>
<evidence type="ECO:0000256" key="6">
    <source>
        <dbReference type="ARBA" id="ARBA00022853"/>
    </source>
</evidence>
<feature type="site" description="Histone H3K4me3 binding" evidence="9">
    <location>
        <position position="172"/>
    </location>
</feature>
<dbReference type="InterPro" id="IPR001766">
    <property type="entry name" value="Fork_head_dom"/>
</dbReference>
<feature type="binding site" evidence="10">
    <location>
        <position position="160"/>
    </location>
    <ligand>
        <name>Zn(2+)</name>
        <dbReference type="ChEBI" id="CHEBI:29105"/>
        <label>1</label>
    </ligand>
</feature>
<keyword evidence="6" id="KW-0156">Chromatin regulator</keyword>
<evidence type="ECO:0000256" key="2">
    <source>
        <dbReference type="ARBA" id="ARBA00010210"/>
    </source>
</evidence>
<gene>
    <name evidence="14" type="ORF">Ae201684_018435</name>
</gene>
<dbReference type="SUPFAM" id="SSF57903">
    <property type="entry name" value="FYVE/PHD zinc finger"/>
    <property type="match status" value="1"/>
</dbReference>
<feature type="compositionally biased region" description="Basic and acidic residues" evidence="12">
    <location>
        <begin position="114"/>
        <end position="125"/>
    </location>
</feature>
<feature type="compositionally biased region" description="Low complexity" evidence="12">
    <location>
        <begin position="128"/>
        <end position="143"/>
    </location>
</feature>
<dbReference type="Proteomes" id="UP000481153">
    <property type="component" value="Unassembled WGS sequence"/>
</dbReference>
<dbReference type="SUPFAM" id="SSF46785">
    <property type="entry name" value="Winged helix' DNA-binding domain"/>
    <property type="match status" value="1"/>
</dbReference>
<evidence type="ECO:0000256" key="4">
    <source>
        <dbReference type="ARBA" id="ARBA00022771"/>
    </source>
</evidence>
<dbReference type="InterPro" id="IPR028651">
    <property type="entry name" value="ING_fam"/>
</dbReference>
<evidence type="ECO:0000256" key="1">
    <source>
        <dbReference type="ARBA" id="ARBA00004123"/>
    </source>
</evidence>
<evidence type="ECO:0000256" key="5">
    <source>
        <dbReference type="ARBA" id="ARBA00022833"/>
    </source>
</evidence>
<name>A0A6G0W5Z5_9STRA</name>
<evidence type="ECO:0000256" key="9">
    <source>
        <dbReference type="PIRSR" id="PIRSR628651-50"/>
    </source>
</evidence>
<dbReference type="InterPro" id="IPR036390">
    <property type="entry name" value="WH_DNA-bd_sf"/>
</dbReference>
<dbReference type="AlphaFoldDB" id="A0A6G0W5Z5"/>
<feature type="binding site" evidence="10">
    <location>
        <position position="158"/>
    </location>
    <ligand>
        <name>Zn(2+)</name>
        <dbReference type="ChEBI" id="CHEBI:29105"/>
        <label>1</label>
    </ligand>
</feature>
<evidence type="ECO:0000256" key="8">
    <source>
        <dbReference type="ARBA" id="ARBA00023242"/>
    </source>
</evidence>
<dbReference type="InterPro" id="IPR036388">
    <property type="entry name" value="WH-like_DNA-bd_sf"/>
</dbReference>
<dbReference type="GO" id="GO:0003700">
    <property type="term" value="F:DNA-binding transcription factor activity"/>
    <property type="evidence" value="ECO:0007669"/>
    <property type="project" value="InterPro"/>
</dbReference>
<feature type="site" description="Histone H3K4me3 binding" evidence="9">
    <location>
        <position position="168"/>
    </location>
</feature>
<feature type="domain" description="PHD-type" evidence="13">
    <location>
        <begin position="155"/>
        <end position="206"/>
    </location>
</feature>
<dbReference type="VEuPathDB" id="FungiDB:AeMF1_016368"/>
<protein>
    <recommendedName>
        <fullName evidence="13">PHD-type domain-containing protein</fullName>
    </recommendedName>
</protein>
<dbReference type="InterPro" id="IPR013083">
    <property type="entry name" value="Znf_RING/FYVE/PHD"/>
</dbReference>